<keyword evidence="1" id="KW-1133">Transmembrane helix</keyword>
<accession>A0A516RC97</accession>
<evidence type="ECO:0000256" key="1">
    <source>
        <dbReference type="SAM" id="Phobius"/>
    </source>
</evidence>
<gene>
    <name evidence="2" type="ORF">FH965_24125</name>
</gene>
<feature type="transmembrane region" description="Helical" evidence="1">
    <location>
        <begin position="30"/>
        <end position="51"/>
    </location>
</feature>
<protein>
    <submittedName>
        <fullName evidence="2">Uncharacterized protein</fullName>
    </submittedName>
</protein>
<evidence type="ECO:0000313" key="2">
    <source>
        <dbReference type="EMBL" id="QDQ13276.1"/>
    </source>
</evidence>
<feature type="transmembrane region" description="Helical" evidence="1">
    <location>
        <begin position="57"/>
        <end position="78"/>
    </location>
</feature>
<keyword evidence="1" id="KW-0812">Transmembrane</keyword>
<name>A0A516RC97_STRST</name>
<sequence length="123" mass="13677">MRQTQDTRWYAVPAPERRWYAVPAPERDEWWWLAPAVGTVAALLGACLRAADAELPFVWLALTCVPGFLLVAGSWCAARTRERRGVRVSLAAAGCVLTYLTVKVFLAALYVLAILMWLRQGDG</sequence>
<evidence type="ECO:0000313" key="3">
    <source>
        <dbReference type="Proteomes" id="UP000316806"/>
    </source>
</evidence>
<dbReference type="EMBL" id="CP040916">
    <property type="protein sequence ID" value="QDQ13276.1"/>
    <property type="molecule type" value="Genomic_DNA"/>
</dbReference>
<dbReference type="AlphaFoldDB" id="A0A516RC97"/>
<keyword evidence="1" id="KW-0472">Membrane</keyword>
<dbReference type="Proteomes" id="UP000316806">
    <property type="component" value="Chromosome"/>
</dbReference>
<reference evidence="2 3" key="1">
    <citation type="journal article" date="2019" name="J. Ind. Microbiol. Biotechnol.">
        <title>The complete genomic sequence of Streptomyces spectabilis NRRL-2792 and identification of secondary metabolite biosynthetic gene clusters.</title>
        <authorList>
            <person name="Sinha A."/>
            <person name="Phillips-Salemka S."/>
            <person name="Niraula T.A."/>
            <person name="Short K.A."/>
            <person name="Niraula N.P."/>
        </authorList>
    </citation>
    <scope>NUCLEOTIDE SEQUENCE [LARGE SCALE GENOMIC DNA]</scope>
    <source>
        <strain evidence="2 3">NRRL 2792</strain>
    </source>
</reference>
<organism evidence="2 3">
    <name type="scientific">Streptomyces spectabilis</name>
    <dbReference type="NCBI Taxonomy" id="68270"/>
    <lineage>
        <taxon>Bacteria</taxon>
        <taxon>Bacillati</taxon>
        <taxon>Actinomycetota</taxon>
        <taxon>Actinomycetes</taxon>
        <taxon>Kitasatosporales</taxon>
        <taxon>Streptomycetaceae</taxon>
        <taxon>Streptomyces</taxon>
    </lineage>
</organism>
<dbReference type="RefSeq" id="WP_144320547.1">
    <property type="nucleotide sequence ID" value="NZ_CP040916.1"/>
</dbReference>
<proteinExistence type="predicted"/>
<feature type="transmembrane region" description="Helical" evidence="1">
    <location>
        <begin position="90"/>
        <end position="118"/>
    </location>
</feature>